<accession>A0A545SNY9</accession>
<sequence length="274" mass="31273">MIDITKTKKPIAQKSAAKHRRIQPGVSLLGAFCVALAITLAPPSLAGKLYKIVDENGKVTFSQFPPKEKADTDKVEDIAVKTTGSEKLAVQTRAGIQYCGDIRLTDRRNSTGTDNTLYLSRRLEEWRERTQRYEADLEQLSNRQFDRSTNSYARHESSTQKNNRYKQYQASHERALQNLRQYRCAVDWAEGQLKGDDGREGLASINKEVDRLRGVHDQLEAQLYKSCGPEPLFDPTTAQGKEKTRRWEACAKNYKTDMQKVRNKIRNASVNARY</sequence>
<dbReference type="Proteomes" id="UP000319732">
    <property type="component" value="Unassembled WGS sequence"/>
</dbReference>
<comment type="caution">
    <text evidence="3">The sequence shown here is derived from an EMBL/GenBank/DDBJ whole genome shotgun (WGS) entry which is preliminary data.</text>
</comment>
<feature type="domain" description="DUF4124" evidence="2">
    <location>
        <begin position="37"/>
        <end position="85"/>
    </location>
</feature>
<dbReference type="AlphaFoldDB" id="A0A545SNY9"/>
<organism evidence="3 4">
    <name type="scientific">Exilibacterium tricleocarpae</name>
    <dbReference type="NCBI Taxonomy" id="2591008"/>
    <lineage>
        <taxon>Bacteria</taxon>
        <taxon>Pseudomonadati</taxon>
        <taxon>Pseudomonadota</taxon>
        <taxon>Gammaproteobacteria</taxon>
        <taxon>Cellvibrionales</taxon>
        <taxon>Cellvibrionaceae</taxon>
        <taxon>Exilibacterium</taxon>
    </lineage>
</organism>
<reference evidence="3 4" key="1">
    <citation type="submission" date="2019-06" db="EMBL/GenBank/DDBJ databases">
        <title>Whole genome sequence for Cellvibrionaceae sp. R142.</title>
        <authorList>
            <person name="Wang G."/>
        </authorList>
    </citation>
    <scope>NUCLEOTIDE SEQUENCE [LARGE SCALE GENOMIC DNA]</scope>
    <source>
        <strain evidence="3 4">R142</strain>
    </source>
</reference>
<protein>
    <submittedName>
        <fullName evidence="3">DUF4124 domain-containing protein</fullName>
    </submittedName>
</protein>
<name>A0A545SNY9_9GAMM</name>
<evidence type="ECO:0000256" key="1">
    <source>
        <dbReference type="SAM" id="Coils"/>
    </source>
</evidence>
<evidence type="ECO:0000313" key="3">
    <source>
        <dbReference type="EMBL" id="TQV66700.1"/>
    </source>
</evidence>
<keyword evidence="4" id="KW-1185">Reference proteome</keyword>
<evidence type="ECO:0000313" key="4">
    <source>
        <dbReference type="Proteomes" id="UP000319732"/>
    </source>
</evidence>
<dbReference type="OrthoDB" id="5706339at2"/>
<feature type="coiled-coil region" evidence="1">
    <location>
        <begin position="123"/>
        <end position="222"/>
    </location>
</feature>
<dbReference type="RefSeq" id="WP_142930022.1">
    <property type="nucleotide sequence ID" value="NZ_ML660115.1"/>
</dbReference>
<dbReference type="EMBL" id="VHSG01000039">
    <property type="protein sequence ID" value="TQV66700.1"/>
    <property type="molecule type" value="Genomic_DNA"/>
</dbReference>
<keyword evidence="1" id="KW-0175">Coiled coil</keyword>
<dbReference type="Pfam" id="PF13511">
    <property type="entry name" value="DUF4124"/>
    <property type="match status" value="1"/>
</dbReference>
<gene>
    <name evidence="3" type="ORF">FKG94_26765</name>
</gene>
<dbReference type="InterPro" id="IPR025392">
    <property type="entry name" value="DUF4124"/>
</dbReference>
<evidence type="ECO:0000259" key="2">
    <source>
        <dbReference type="Pfam" id="PF13511"/>
    </source>
</evidence>
<proteinExistence type="predicted"/>